<dbReference type="Pfam" id="PF17757">
    <property type="entry name" value="UvrB_inter"/>
    <property type="match status" value="1"/>
</dbReference>
<dbReference type="EMBL" id="JAMZEL010000002">
    <property type="protein sequence ID" value="MCP1382139.1"/>
    <property type="molecule type" value="Genomic_DNA"/>
</dbReference>
<organism evidence="13 14">
    <name type="scientific">Runella salmonicolor</name>
    <dbReference type="NCBI Taxonomy" id="2950278"/>
    <lineage>
        <taxon>Bacteria</taxon>
        <taxon>Pseudomonadati</taxon>
        <taxon>Bacteroidota</taxon>
        <taxon>Cytophagia</taxon>
        <taxon>Cytophagales</taxon>
        <taxon>Spirosomataceae</taxon>
        <taxon>Runella</taxon>
    </lineage>
</organism>
<dbReference type="PANTHER" id="PTHR47964">
    <property type="entry name" value="ATP-DEPENDENT DNA HELICASE HOMOLOG RECG, CHLOROPLASTIC"/>
    <property type="match status" value="1"/>
</dbReference>
<comment type="similarity">
    <text evidence="9">In the C-terminal section; belongs to the helicase family. RecG subfamily.</text>
</comment>
<dbReference type="SMART" id="SM00982">
    <property type="entry name" value="TRCF"/>
    <property type="match status" value="1"/>
</dbReference>
<evidence type="ECO:0000256" key="7">
    <source>
        <dbReference type="ARBA" id="ARBA00023125"/>
    </source>
</evidence>
<comment type="caution">
    <text evidence="13">The sequence shown here is derived from an EMBL/GenBank/DDBJ whole genome shotgun (WGS) entry which is preliminary data.</text>
</comment>
<feature type="region of interest" description="Disordered" evidence="10">
    <location>
        <begin position="322"/>
        <end position="349"/>
    </location>
</feature>
<dbReference type="Pfam" id="PF03461">
    <property type="entry name" value="TRCF"/>
    <property type="match status" value="1"/>
</dbReference>
<dbReference type="InterPro" id="IPR037235">
    <property type="entry name" value="TRCF-like_C_D7"/>
</dbReference>
<dbReference type="SUPFAM" id="SSF52540">
    <property type="entry name" value="P-loop containing nucleoside triphosphate hydrolases"/>
    <property type="match status" value="3"/>
</dbReference>
<dbReference type="InterPro" id="IPR011545">
    <property type="entry name" value="DEAD/DEAH_box_helicase_dom"/>
</dbReference>
<keyword evidence="3 9" id="KW-0227">DNA damage</keyword>
<proteinExistence type="inferred from homology"/>
<keyword evidence="5" id="KW-0347">Helicase</keyword>
<evidence type="ECO:0000313" key="13">
    <source>
        <dbReference type="EMBL" id="MCP1382139.1"/>
    </source>
</evidence>
<keyword evidence="4 9" id="KW-0378">Hydrolase</keyword>
<dbReference type="InterPro" id="IPR036101">
    <property type="entry name" value="CarD-like/TRCF_RID_sf"/>
</dbReference>
<keyword evidence="14" id="KW-1185">Reference proteome</keyword>
<evidence type="ECO:0000256" key="8">
    <source>
        <dbReference type="ARBA" id="ARBA00023204"/>
    </source>
</evidence>
<dbReference type="PROSITE" id="PS51192">
    <property type="entry name" value="HELICASE_ATP_BIND_1"/>
    <property type="match status" value="1"/>
</dbReference>
<name>A0ABT1FK40_9BACT</name>
<dbReference type="Pfam" id="PF00271">
    <property type="entry name" value="Helicase_C"/>
    <property type="match status" value="1"/>
</dbReference>
<dbReference type="SUPFAM" id="SSF141259">
    <property type="entry name" value="CarD-like"/>
    <property type="match status" value="1"/>
</dbReference>
<dbReference type="InterPro" id="IPR047112">
    <property type="entry name" value="RecG/Mfd"/>
</dbReference>
<keyword evidence="2 9" id="KW-0547">Nucleotide-binding</keyword>
<dbReference type="PROSITE" id="PS51194">
    <property type="entry name" value="HELICASE_CTER"/>
    <property type="match status" value="1"/>
</dbReference>
<evidence type="ECO:0000256" key="1">
    <source>
        <dbReference type="ARBA" id="ARBA00022490"/>
    </source>
</evidence>
<dbReference type="Pfam" id="PF02559">
    <property type="entry name" value="CarD_TRCF_RID"/>
    <property type="match status" value="1"/>
</dbReference>
<keyword evidence="6 9" id="KW-0067">ATP-binding</keyword>
<dbReference type="Gene3D" id="3.90.1150.50">
    <property type="entry name" value="Transcription-repair-coupling factor, D7 domain"/>
    <property type="match status" value="1"/>
</dbReference>
<keyword evidence="7 9" id="KW-0238">DNA-binding</keyword>
<evidence type="ECO:0000313" key="14">
    <source>
        <dbReference type="Proteomes" id="UP001204772"/>
    </source>
</evidence>
<reference evidence="13 14" key="1">
    <citation type="submission" date="2022-06" db="EMBL/GenBank/DDBJ databases">
        <title>Runella sp. S5 genome sequencing.</title>
        <authorList>
            <person name="Park S."/>
        </authorList>
    </citation>
    <scope>NUCLEOTIDE SEQUENCE [LARGE SCALE GENOMIC DNA]</scope>
    <source>
        <strain evidence="13 14">S5</strain>
    </source>
</reference>
<comment type="subcellular location">
    <subcellularLocation>
        <location evidence="9">Cytoplasm</location>
    </subcellularLocation>
</comment>
<dbReference type="InterPro" id="IPR041471">
    <property type="entry name" value="UvrB_inter"/>
</dbReference>
<keyword evidence="8 9" id="KW-0234">DNA repair</keyword>
<dbReference type="SMART" id="SM00490">
    <property type="entry name" value="HELICc"/>
    <property type="match status" value="1"/>
</dbReference>
<feature type="domain" description="Helicase C-terminal" evidence="12">
    <location>
        <begin position="771"/>
        <end position="925"/>
    </location>
</feature>
<dbReference type="Gene3D" id="3.40.50.11180">
    <property type="match status" value="1"/>
</dbReference>
<dbReference type="Gene3D" id="3.30.2060.10">
    <property type="entry name" value="Penicillin-binding protein 1b domain"/>
    <property type="match status" value="1"/>
</dbReference>
<accession>A0ABT1FK40</accession>
<evidence type="ECO:0000256" key="5">
    <source>
        <dbReference type="ARBA" id="ARBA00022806"/>
    </source>
</evidence>
<dbReference type="EC" id="3.6.4.-" evidence="9"/>
<dbReference type="SMART" id="SM00487">
    <property type="entry name" value="DEXDc"/>
    <property type="match status" value="1"/>
</dbReference>
<evidence type="ECO:0000256" key="6">
    <source>
        <dbReference type="ARBA" id="ARBA00022840"/>
    </source>
</evidence>
<dbReference type="PANTHER" id="PTHR47964:SF1">
    <property type="entry name" value="ATP-DEPENDENT DNA HELICASE HOMOLOG RECG, CHLOROPLASTIC"/>
    <property type="match status" value="1"/>
</dbReference>
<evidence type="ECO:0000259" key="12">
    <source>
        <dbReference type="PROSITE" id="PS51194"/>
    </source>
</evidence>
<gene>
    <name evidence="9 13" type="primary">mfd</name>
    <name evidence="13" type="ORF">NCI00_06865</name>
</gene>
<dbReference type="CDD" id="cd17991">
    <property type="entry name" value="DEXHc_TRCF"/>
    <property type="match status" value="1"/>
</dbReference>
<evidence type="ECO:0000256" key="3">
    <source>
        <dbReference type="ARBA" id="ARBA00022763"/>
    </source>
</evidence>
<evidence type="ECO:0000256" key="4">
    <source>
        <dbReference type="ARBA" id="ARBA00022801"/>
    </source>
</evidence>
<comment type="function">
    <text evidence="9">Couples transcription and DNA repair by recognizing RNA polymerase (RNAP) stalled at DNA lesions. Mediates ATP-dependent release of RNAP and its truncated transcript from the DNA, and recruitment of nucleotide excision repair machinery to the damaged site.</text>
</comment>
<evidence type="ECO:0000256" key="10">
    <source>
        <dbReference type="SAM" id="MobiDB-lite"/>
    </source>
</evidence>
<dbReference type="Gene3D" id="3.40.50.300">
    <property type="entry name" value="P-loop containing nucleotide triphosphate hydrolases"/>
    <property type="match status" value="2"/>
</dbReference>
<comment type="similarity">
    <text evidence="9">In the N-terminal section; belongs to the UvrB family.</text>
</comment>
<dbReference type="RefSeq" id="WP_253526240.1">
    <property type="nucleotide sequence ID" value="NZ_JAMZEL010000002.1"/>
</dbReference>
<dbReference type="Proteomes" id="UP001204772">
    <property type="component" value="Unassembled WGS sequence"/>
</dbReference>
<dbReference type="InterPro" id="IPR001650">
    <property type="entry name" value="Helicase_C-like"/>
</dbReference>
<dbReference type="Pfam" id="PF00270">
    <property type="entry name" value="DEAD"/>
    <property type="match status" value="1"/>
</dbReference>
<sequence>MLSTQDFLKLYSDDALVQMIISQISGKQPHVQVKGLAGSLDAVLPAVVYQHLPRLCLLVASDREEASYFQNDLQNLLGREVLYYPTSYKRPYHYEEIENANVLMRAEILNKLNVTAPQELVIVTYPEALFEKVINKRSLLSNTFSVKVGERLDAQFLREFLLGYDFEITDFVYEAGQFSVRGGIIDVFSYASEYPYRIELFGDEVESIRSFNPETQLSVESVSQVNIIPDIQNKLTLETRESFLNFLPTNALLWFKDVELTLEVIEECYEKAEKAFETVKSGDIQMVADPNQIFETRRGFLNQIKTFKTIEFGKRFYFKDTNSKSEDESGPSNGQRNETKILYSSKPQPSFNKDYKRLIDDLSERQHQGYTNIIAAESPKQLERLERIFEELDPYVRFRPMNVSLREGFIDEQLKIVCYTDHQIFVRFHKYHVKEKFSKSKALTLKELKSLKSGDYVTHVDYGIGRFAGMEKVDVGGREQEAIRLIYRDNDILFVSIHSLHKIAKYTGKEGTAITMSKLGSPEWENKKSKVKRQLKDIAQELIALYAKRRSANGFAFSRDTYLQAELESSFLYEDTPDQAKSTQDVKDDMEKPHPMDRLVCGDVGFGKTEVAIRAAFKAVTDSKQVAVLVPTTILAMQHYKTFSERLADFPARVEYINRFKSDKQIKEILKEVEAGRIDILIGTHRIVNKDIKFKDLGLLVIDEEQKFGVKVKDRLKEMRVNIDVLTLTATPIPRTLHFSLMGARDLSVIGTPPPNRQPVTTEVHVFNEVFIRDAVSYELNRGGQVFFVHNRVNDIDTIGNIIMRLVPEARIGVAHGQMEGEKLEKVMMKFIEGEYDVLVSTNIIESGIDIPNANTIIINSAHYFGMSDLHQMRGRVGRSNRKAFCYLLTPQISHLTSDARKRLQTLEEFSELGDGFKVAMRDLDIRGAGNLLGAEQSGFVNDLGYEMYHKILDEAVQELKQTTFKDLFDLGEIAEVVRTDCQIETDLAILIPDYYVKNISERLSLYTRLDNISSEDELSAFGDEVTDRFGPLPEEVKGLIEMVRIRWMAEALFMEKLTLKNNTLKGYFLTTGNDAFFQSDKFGHIISHIQRNPKRFSLKDLKNRLLVTCSEVKNISEMRKIMEELTIV</sequence>
<dbReference type="InterPro" id="IPR027417">
    <property type="entry name" value="P-loop_NTPase"/>
</dbReference>
<dbReference type="HAMAP" id="MF_00969">
    <property type="entry name" value="TRCF"/>
    <property type="match status" value="1"/>
</dbReference>
<keyword evidence="1 9" id="KW-0963">Cytoplasm</keyword>
<dbReference type="NCBIfam" id="TIGR00580">
    <property type="entry name" value="mfd"/>
    <property type="match status" value="1"/>
</dbReference>
<dbReference type="Gene3D" id="2.40.10.170">
    <property type="match status" value="1"/>
</dbReference>
<evidence type="ECO:0000259" key="11">
    <source>
        <dbReference type="PROSITE" id="PS51192"/>
    </source>
</evidence>
<dbReference type="SMART" id="SM01058">
    <property type="entry name" value="CarD_TRCF"/>
    <property type="match status" value="1"/>
</dbReference>
<dbReference type="InterPro" id="IPR003711">
    <property type="entry name" value="CarD-like/TRCF_RID"/>
</dbReference>
<dbReference type="InterPro" id="IPR014001">
    <property type="entry name" value="Helicase_ATP-bd"/>
</dbReference>
<feature type="domain" description="Helicase ATP-binding" evidence="11">
    <location>
        <begin position="589"/>
        <end position="750"/>
    </location>
</feature>
<evidence type="ECO:0000256" key="9">
    <source>
        <dbReference type="HAMAP-Rule" id="MF_00969"/>
    </source>
</evidence>
<dbReference type="InterPro" id="IPR005118">
    <property type="entry name" value="TRCF_C"/>
</dbReference>
<evidence type="ECO:0000256" key="2">
    <source>
        <dbReference type="ARBA" id="ARBA00022741"/>
    </source>
</evidence>
<protein>
    <recommendedName>
        <fullName evidence="9">Transcription-repair-coupling factor</fullName>
        <shortName evidence="9">TRCF</shortName>
        <ecNumber evidence="9">3.6.4.-</ecNumber>
    </recommendedName>
</protein>
<dbReference type="InterPro" id="IPR004576">
    <property type="entry name" value="Mfd"/>
</dbReference>
<dbReference type="SUPFAM" id="SSF143517">
    <property type="entry name" value="TRCF domain-like"/>
    <property type="match status" value="1"/>
</dbReference>